<gene>
    <name evidence="2" type="ORF">SAMN02745168_1447</name>
</gene>
<protein>
    <submittedName>
        <fullName evidence="2">NitT/TauT family transport system substrate-binding protein</fullName>
    </submittedName>
</protein>
<dbReference type="Pfam" id="PF12974">
    <property type="entry name" value="Phosphonate-bd"/>
    <property type="match status" value="1"/>
</dbReference>
<dbReference type="Proteomes" id="UP000192790">
    <property type="component" value="Unassembled WGS sequence"/>
</dbReference>
<dbReference type="Gene3D" id="3.40.190.10">
    <property type="entry name" value="Periplasmic binding protein-like II"/>
    <property type="match status" value="2"/>
</dbReference>
<dbReference type="OrthoDB" id="9814375at2"/>
<keyword evidence="3" id="KW-1185">Reference proteome</keyword>
<dbReference type="STRING" id="1122930.SAMN02745168_1447"/>
<dbReference type="PROSITE" id="PS51257">
    <property type="entry name" value="PROKAR_LIPOPROTEIN"/>
    <property type="match status" value="1"/>
</dbReference>
<accession>A0A1W2A4V1</accession>
<organism evidence="2 3">
    <name type="scientific">Papillibacter cinnamivorans DSM 12816</name>
    <dbReference type="NCBI Taxonomy" id="1122930"/>
    <lineage>
        <taxon>Bacteria</taxon>
        <taxon>Bacillati</taxon>
        <taxon>Bacillota</taxon>
        <taxon>Clostridia</taxon>
        <taxon>Eubacteriales</taxon>
        <taxon>Oscillospiraceae</taxon>
        <taxon>Papillibacter</taxon>
    </lineage>
</organism>
<keyword evidence="1" id="KW-0732">Signal</keyword>
<dbReference type="EMBL" id="FWXW01000003">
    <property type="protein sequence ID" value="SMC55308.1"/>
    <property type="molecule type" value="Genomic_DNA"/>
</dbReference>
<dbReference type="PANTHER" id="PTHR30024">
    <property type="entry name" value="ALIPHATIC SULFONATES-BINDING PROTEIN-RELATED"/>
    <property type="match status" value="1"/>
</dbReference>
<dbReference type="InterPro" id="IPR027024">
    <property type="entry name" value="UCP027386_ABC_sbc_TM0202"/>
</dbReference>
<dbReference type="SUPFAM" id="SSF53850">
    <property type="entry name" value="Periplasmic binding protein-like II"/>
    <property type="match status" value="1"/>
</dbReference>
<evidence type="ECO:0000313" key="3">
    <source>
        <dbReference type="Proteomes" id="UP000192790"/>
    </source>
</evidence>
<dbReference type="RefSeq" id="WP_084234057.1">
    <property type="nucleotide sequence ID" value="NZ_FWXW01000003.1"/>
</dbReference>
<sequence>MKKKWLHLLVAASIAAGLLSGCAGGTASTPTPSPTPVEKTKVSIAMLAGPTGMGAVELMQKNDDGTAANEYDFTVATAPEQITGKIISGELDIAAVPTNLAAVLYNKTGGKVQIAAVNTLGVLYILENGDTVHSMEDLRGKTIYATGQGSNPEYVLNYLLRKNGLEPGVDVTIEYKASEELAALMASGGAEIAMLPVPAATGVLLKNSSVRAALNLSDEWEKAVGEDGGVLTQGCIVVQKTFAEEHPEALEAFLSEYSDSISYVTGNSDEAAKLIYQYGITGSEAIAAAAIPDSNLVFLTGDDMKTSLDAYFQVLFDADPASVGGTLPDDGIYYTK</sequence>
<proteinExistence type="predicted"/>
<evidence type="ECO:0000256" key="1">
    <source>
        <dbReference type="SAM" id="SignalP"/>
    </source>
</evidence>
<dbReference type="PIRSF" id="PIRSF027386">
    <property type="entry name" value="UCP027386_ABC_sbc_TM0202"/>
    <property type="match status" value="1"/>
</dbReference>
<reference evidence="2 3" key="1">
    <citation type="submission" date="2017-04" db="EMBL/GenBank/DDBJ databases">
        <authorList>
            <person name="Afonso C.L."/>
            <person name="Miller P.J."/>
            <person name="Scott M.A."/>
            <person name="Spackman E."/>
            <person name="Goraichik I."/>
            <person name="Dimitrov K.M."/>
            <person name="Suarez D.L."/>
            <person name="Swayne D.E."/>
        </authorList>
    </citation>
    <scope>NUCLEOTIDE SEQUENCE [LARGE SCALE GENOMIC DNA]</scope>
    <source>
        <strain evidence="2 3">DSM 12816</strain>
    </source>
</reference>
<name>A0A1W2A4V1_9FIRM</name>
<feature type="chain" id="PRO_5039290299" evidence="1">
    <location>
        <begin position="24"/>
        <end position="336"/>
    </location>
</feature>
<dbReference type="AlphaFoldDB" id="A0A1W2A4V1"/>
<evidence type="ECO:0000313" key="2">
    <source>
        <dbReference type="EMBL" id="SMC55308.1"/>
    </source>
</evidence>
<feature type="signal peptide" evidence="1">
    <location>
        <begin position="1"/>
        <end position="23"/>
    </location>
</feature>
<dbReference type="PANTHER" id="PTHR30024:SF46">
    <property type="entry name" value="ABC TRANSPORTER, SUBSTRATE-BINDING LIPOPROTEIN"/>
    <property type="match status" value="1"/>
</dbReference>